<comment type="similarity">
    <text evidence="4">Belongs to the GST superfamily.</text>
</comment>
<comment type="catalytic activity">
    <reaction evidence="3">
        <text>RX + glutathione = an S-substituted glutathione + a halide anion + H(+)</text>
        <dbReference type="Rhea" id="RHEA:16437"/>
        <dbReference type="ChEBI" id="CHEBI:15378"/>
        <dbReference type="ChEBI" id="CHEBI:16042"/>
        <dbReference type="ChEBI" id="CHEBI:17792"/>
        <dbReference type="ChEBI" id="CHEBI:57925"/>
        <dbReference type="ChEBI" id="CHEBI:90779"/>
        <dbReference type="EC" id="2.5.1.18"/>
    </reaction>
</comment>
<evidence type="ECO:0000256" key="3">
    <source>
        <dbReference type="ARBA" id="ARBA00047960"/>
    </source>
</evidence>
<dbReference type="EMBL" id="BTGU01000010">
    <property type="protein sequence ID" value="GMN40082.1"/>
    <property type="molecule type" value="Genomic_DNA"/>
</dbReference>
<keyword evidence="2" id="KW-0808">Transferase</keyword>
<dbReference type="SFLD" id="SFLDS00019">
    <property type="entry name" value="Glutathione_Transferase_(cytos"/>
    <property type="match status" value="1"/>
</dbReference>
<dbReference type="InterPro" id="IPR010987">
    <property type="entry name" value="Glutathione-S-Trfase_C-like"/>
</dbReference>
<dbReference type="InterPro" id="IPR045073">
    <property type="entry name" value="Omega/Tau-like"/>
</dbReference>
<dbReference type="Gene3D" id="1.20.1050.10">
    <property type="match status" value="1"/>
</dbReference>
<dbReference type="Gene3D" id="3.40.30.10">
    <property type="entry name" value="Glutaredoxin"/>
    <property type="match status" value="1"/>
</dbReference>
<dbReference type="InterPro" id="IPR036282">
    <property type="entry name" value="Glutathione-S-Trfase_C_sf"/>
</dbReference>
<dbReference type="SUPFAM" id="SSF52833">
    <property type="entry name" value="Thioredoxin-like"/>
    <property type="match status" value="1"/>
</dbReference>
<evidence type="ECO:0000256" key="2">
    <source>
        <dbReference type="ARBA" id="ARBA00022679"/>
    </source>
</evidence>
<dbReference type="PANTHER" id="PTHR11260:SF695">
    <property type="entry name" value="GLUTATHIONE TRANSFERASE"/>
    <property type="match status" value="1"/>
</dbReference>
<sequence>MAGDSVKLLGFWASPFTARVHWALKLKVVKYEYFEEDFRNKSTLLLQSNPVYEKVPVLVHNGKPLAESLVILEYIDETWKQNPILPQDPYERALARFWAKFVEDKCVPEIISVFTKRGEEKEKAARDARENLKILESALGEKRFFGGETMGFVDIVAGWIGYWGRISEEVAGVNLIDAATIPLLNAWFEHVLEVPIIRECLPPREKLLEHSKNVYEIATAGST</sequence>
<dbReference type="GO" id="GO:0006749">
    <property type="term" value="P:glutathione metabolic process"/>
    <property type="evidence" value="ECO:0007669"/>
    <property type="project" value="InterPro"/>
</dbReference>
<evidence type="ECO:0000259" key="5">
    <source>
        <dbReference type="PROSITE" id="PS50404"/>
    </source>
</evidence>
<dbReference type="CDD" id="cd03185">
    <property type="entry name" value="GST_C_Tau"/>
    <property type="match status" value="1"/>
</dbReference>
<dbReference type="Pfam" id="PF02798">
    <property type="entry name" value="GST_N"/>
    <property type="match status" value="1"/>
</dbReference>
<dbReference type="FunFam" id="3.40.30.10:FF:000014">
    <property type="entry name" value="Tau class glutathione S-transferase"/>
    <property type="match status" value="1"/>
</dbReference>
<evidence type="ECO:0000256" key="4">
    <source>
        <dbReference type="RuleBase" id="RU003494"/>
    </source>
</evidence>
<dbReference type="CDD" id="cd03058">
    <property type="entry name" value="GST_N_Tau"/>
    <property type="match status" value="1"/>
</dbReference>
<dbReference type="SUPFAM" id="SSF47616">
    <property type="entry name" value="GST C-terminal domain-like"/>
    <property type="match status" value="1"/>
</dbReference>
<comment type="caution">
    <text evidence="7">The sequence shown here is derived from an EMBL/GenBank/DDBJ whole genome shotgun (WGS) entry which is preliminary data.</text>
</comment>
<dbReference type="SFLD" id="SFLDG00358">
    <property type="entry name" value="Main_(cytGST)"/>
    <property type="match status" value="1"/>
</dbReference>
<gene>
    <name evidence="7" type="ORF">TIFTF001_009317</name>
</gene>
<feature type="domain" description="GST C-terminal" evidence="6">
    <location>
        <begin position="88"/>
        <end position="214"/>
    </location>
</feature>
<dbReference type="PROSITE" id="PS50404">
    <property type="entry name" value="GST_NTER"/>
    <property type="match status" value="1"/>
</dbReference>
<feature type="domain" description="GST N-terminal" evidence="5">
    <location>
        <begin position="4"/>
        <end position="83"/>
    </location>
</feature>
<organism evidence="7 8">
    <name type="scientific">Ficus carica</name>
    <name type="common">Common fig</name>
    <dbReference type="NCBI Taxonomy" id="3494"/>
    <lineage>
        <taxon>Eukaryota</taxon>
        <taxon>Viridiplantae</taxon>
        <taxon>Streptophyta</taxon>
        <taxon>Embryophyta</taxon>
        <taxon>Tracheophyta</taxon>
        <taxon>Spermatophyta</taxon>
        <taxon>Magnoliopsida</taxon>
        <taxon>eudicotyledons</taxon>
        <taxon>Gunneridae</taxon>
        <taxon>Pentapetalae</taxon>
        <taxon>rosids</taxon>
        <taxon>fabids</taxon>
        <taxon>Rosales</taxon>
        <taxon>Moraceae</taxon>
        <taxon>Ficeae</taxon>
        <taxon>Ficus</taxon>
    </lineage>
</organism>
<dbReference type="FunFam" id="1.20.1050.10:FF:000012">
    <property type="entry name" value="Tau class glutathione S-transferase"/>
    <property type="match status" value="1"/>
</dbReference>
<proteinExistence type="inferred from homology"/>
<dbReference type="GO" id="GO:0005737">
    <property type="term" value="C:cytoplasm"/>
    <property type="evidence" value="ECO:0007669"/>
    <property type="project" value="TreeGrafter"/>
</dbReference>
<dbReference type="InterPro" id="IPR040079">
    <property type="entry name" value="Glutathione_S-Trfase"/>
</dbReference>
<reference evidence="7" key="1">
    <citation type="submission" date="2023-07" db="EMBL/GenBank/DDBJ databases">
        <title>draft genome sequence of fig (Ficus carica).</title>
        <authorList>
            <person name="Takahashi T."/>
            <person name="Nishimura K."/>
        </authorList>
    </citation>
    <scope>NUCLEOTIDE SEQUENCE</scope>
</reference>
<dbReference type="InterPro" id="IPR036249">
    <property type="entry name" value="Thioredoxin-like_sf"/>
</dbReference>
<dbReference type="GO" id="GO:0004364">
    <property type="term" value="F:glutathione transferase activity"/>
    <property type="evidence" value="ECO:0007669"/>
    <property type="project" value="UniProtKB-EC"/>
</dbReference>
<dbReference type="PANTHER" id="PTHR11260">
    <property type="entry name" value="GLUTATHIONE S-TRANSFERASE, GST, SUPERFAMILY, GST DOMAIN CONTAINING"/>
    <property type="match status" value="1"/>
</dbReference>
<dbReference type="EC" id="2.5.1.18" evidence="1"/>
<dbReference type="InterPro" id="IPR004045">
    <property type="entry name" value="Glutathione_S-Trfase_N"/>
</dbReference>
<evidence type="ECO:0000313" key="8">
    <source>
        <dbReference type="Proteomes" id="UP001187192"/>
    </source>
</evidence>
<dbReference type="Proteomes" id="UP001187192">
    <property type="component" value="Unassembled WGS sequence"/>
</dbReference>
<dbReference type="InterPro" id="IPR045074">
    <property type="entry name" value="GST_C_Tau"/>
</dbReference>
<dbReference type="AlphaFoldDB" id="A0AA87ZTM1"/>
<name>A0AA87ZTM1_FICCA</name>
<keyword evidence="8" id="KW-1185">Reference proteome</keyword>
<accession>A0AA87ZTM1</accession>
<protein>
    <recommendedName>
        <fullName evidence="1">glutathione transferase</fullName>
        <ecNumber evidence="1">2.5.1.18</ecNumber>
    </recommendedName>
</protein>
<dbReference type="SFLD" id="SFLDG01152">
    <property type="entry name" value="Main.3:_Omega-_and_Tau-like"/>
    <property type="match status" value="1"/>
</dbReference>
<dbReference type="Pfam" id="PF00043">
    <property type="entry name" value="GST_C"/>
    <property type="match status" value="1"/>
</dbReference>
<evidence type="ECO:0000259" key="6">
    <source>
        <dbReference type="PROSITE" id="PS50405"/>
    </source>
</evidence>
<evidence type="ECO:0000313" key="7">
    <source>
        <dbReference type="EMBL" id="GMN40082.1"/>
    </source>
</evidence>
<dbReference type="InterPro" id="IPR004046">
    <property type="entry name" value="GST_C"/>
</dbReference>
<dbReference type="PROSITE" id="PS50405">
    <property type="entry name" value="GST_CTER"/>
    <property type="match status" value="1"/>
</dbReference>
<evidence type="ECO:0000256" key="1">
    <source>
        <dbReference type="ARBA" id="ARBA00012452"/>
    </source>
</evidence>